<proteinExistence type="predicted"/>
<feature type="compositionally biased region" description="Low complexity" evidence="2">
    <location>
        <begin position="20"/>
        <end position="33"/>
    </location>
</feature>
<dbReference type="GO" id="GO:0006310">
    <property type="term" value="P:DNA recombination"/>
    <property type="evidence" value="ECO:0007669"/>
    <property type="project" value="UniProtKB-KW"/>
</dbReference>
<dbReference type="SUPFAM" id="SSF56349">
    <property type="entry name" value="DNA breaking-rejoining enzymes"/>
    <property type="match status" value="1"/>
</dbReference>
<feature type="domain" description="Tyr recombinase" evidence="3">
    <location>
        <begin position="329"/>
        <end position="531"/>
    </location>
</feature>
<dbReference type="PANTHER" id="PTHR35617">
    <property type="entry name" value="PHAGE_INTEGRASE DOMAIN-CONTAINING PROTEIN"/>
    <property type="match status" value="1"/>
</dbReference>
<dbReference type="Pfam" id="PF00589">
    <property type="entry name" value="Phage_integrase"/>
    <property type="match status" value="1"/>
</dbReference>
<comment type="caution">
    <text evidence="4">The sequence shown here is derived from an EMBL/GenBank/DDBJ whole genome shotgun (WGS) entry which is preliminary data.</text>
</comment>
<feature type="region of interest" description="Disordered" evidence="2">
    <location>
        <begin position="1"/>
        <end position="73"/>
    </location>
</feature>
<evidence type="ECO:0000259" key="3">
    <source>
        <dbReference type="PROSITE" id="PS51898"/>
    </source>
</evidence>
<dbReference type="OrthoDB" id="5960276at2759"/>
<evidence type="ECO:0000256" key="1">
    <source>
        <dbReference type="ARBA" id="ARBA00023172"/>
    </source>
</evidence>
<keyword evidence="5" id="KW-1185">Reference proteome</keyword>
<dbReference type="PANTHER" id="PTHR35617:SF3">
    <property type="entry name" value="CORE-BINDING (CB) DOMAIN-CONTAINING PROTEIN"/>
    <property type="match status" value="1"/>
</dbReference>
<protein>
    <recommendedName>
        <fullName evidence="3">Tyr recombinase domain-containing protein</fullName>
    </recommendedName>
</protein>
<dbReference type="PROSITE" id="PS51898">
    <property type="entry name" value="TYR_RECOMBINASE"/>
    <property type="match status" value="1"/>
</dbReference>
<dbReference type="GO" id="GO:0015074">
    <property type="term" value="P:DNA integration"/>
    <property type="evidence" value="ECO:0007669"/>
    <property type="project" value="InterPro"/>
</dbReference>
<sequence length="537" mass="60564">MPFETENAKNGGRTNTIQVSSDSESTTTSSDISNDSDSDICNDDRQTERTTEAKSELSTILGENPNNKTSFGPELAPDLANRWSSYIMQGLDKETITKIFDSVLFPSNCSLLEAPKNNPEVEAMIPPTDVRRDKFLMSLQNQLGKSITALGNVMTNMLQNVESNTDPDPNLVGLVDAGKMLCSIHHLMSTHRKYMVHQHFNKKMQLVAMGQSRDSMLFGDDFAEKCKSAKNLETLAKELKSTTATSSNYLKGHASRNRWRPTDNKKRPSYSYNKPTFKTNTWNKEDCYKKGKHIKKQHEWNGRPGKSVEVERFIKGVFKARPSFPRYEEIWDPYPVLEMLEKLHPLESLDLTNLSVKLVLLLALGTAQRVQTLAKIKSSNILSSEDGLKIMITDILKTSAPKRPQPVLIFPFFKEKPELCIATTILHYIKRTKLFRKSENSLILTVKKPQHPATTQTISRWIKYGLGKSGVDINKFKGHSTRHASSSAAFKTGLNIEIIRKSAGWTEKSSSFARLYNRPVSAKETPFACYIETLTKS</sequence>
<gene>
    <name evidence="4" type="ORF">ACAOBT_LOCUS29592</name>
</gene>
<name>A0A9P0M7Q1_ACAOB</name>
<evidence type="ECO:0000256" key="2">
    <source>
        <dbReference type="SAM" id="MobiDB-lite"/>
    </source>
</evidence>
<dbReference type="Gene3D" id="1.10.443.10">
    <property type="entry name" value="Intergrase catalytic core"/>
    <property type="match status" value="1"/>
</dbReference>
<keyword evidence="1" id="KW-0233">DNA recombination</keyword>
<evidence type="ECO:0000313" key="4">
    <source>
        <dbReference type="EMBL" id="CAH2007337.1"/>
    </source>
</evidence>
<dbReference type="InterPro" id="IPR002104">
    <property type="entry name" value="Integrase_catalytic"/>
</dbReference>
<feature type="region of interest" description="Disordered" evidence="2">
    <location>
        <begin position="250"/>
        <end position="275"/>
    </location>
</feature>
<dbReference type="AlphaFoldDB" id="A0A9P0M7Q1"/>
<feature type="compositionally biased region" description="Basic and acidic residues" evidence="2">
    <location>
        <begin position="42"/>
        <end position="55"/>
    </location>
</feature>
<evidence type="ECO:0000313" key="5">
    <source>
        <dbReference type="Proteomes" id="UP001152888"/>
    </source>
</evidence>
<organism evidence="4 5">
    <name type="scientific">Acanthoscelides obtectus</name>
    <name type="common">Bean weevil</name>
    <name type="synonym">Bruchus obtectus</name>
    <dbReference type="NCBI Taxonomy" id="200917"/>
    <lineage>
        <taxon>Eukaryota</taxon>
        <taxon>Metazoa</taxon>
        <taxon>Ecdysozoa</taxon>
        <taxon>Arthropoda</taxon>
        <taxon>Hexapoda</taxon>
        <taxon>Insecta</taxon>
        <taxon>Pterygota</taxon>
        <taxon>Neoptera</taxon>
        <taxon>Endopterygota</taxon>
        <taxon>Coleoptera</taxon>
        <taxon>Polyphaga</taxon>
        <taxon>Cucujiformia</taxon>
        <taxon>Chrysomeloidea</taxon>
        <taxon>Chrysomelidae</taxon>
        <taxon>Bruchinae</taxon>
        <taxon>Bruchini</taxon>
        <taxon>Acanthoscelides</taxon>
    </lineage>
</organism>
<accession>A0A9P0M7Q1</accession>
<reference evidence="4" key="1">
    <citation type="submission" date="2022-03" db="EMBL/GenBank/DDBJ databases">
        <authorList>
            <person name="Sayadi A."/>
        </authorList>
    </citation>
    <scope>NUCLEOTIDE SEQUENCE</scope>
</reference>
<dbReference type="GO" id="GO:0003677">
    <property type="term" value="F:DNA binding"/>
    <property type="evidence" value="ECO:0007669"/>
    <property type="project" value="InterPro"/>
</dbReference>
<dbReference type="EMBL" id="CAKOFQ010007742">
    <property type="protein sequence ID" value="CAH2007337.1"/>
    <property type="molecule type" value="Genomic_DNA"/>
</dbReference>
<dbReference type="InterPro" id="IPR013762">
    <property type="entry name" value="Integrase-like_cat_sf"/>
</dbReference>
<dbReference type="Proteomes" id="UP001152888">
    <property type="component" value="Unassembled WGS sequence"/>
</dbReference>
<dbReference type="InterPro" id="IPR011010">
    <property type="entry name" value="DNA_brk_join_enz"/>
</dbReference>